<organism evidence="8 9">
    <name type="scientific">Actinocrinis puniceicyclus</name>
    <dbReference type="NCBI Taxonomy" id="977794"/>
    <lineage>
        <taxon>Bacteria</taxon>
        <taxon>Bacillati</taxon>
        <taxon>Actinomycetota</taxon>
        <taxon>Actinomycetes</taxon>
        <taxon>Catenulisporales</taxon>
        <taxon>Actinospicaceae</taxon>
        <taxon>Actinocrinis</taxon>
    </lineage>
</organism>
<evidence type="ECO:0000256" key="2">
    <source>
        <dbReference type="ARBA" id="ARBA00023015"/>
    </source>
</evidence>
<dbReference type="Gene3D" id="1.10.1740.10">
    <property type="match status" value="1"/>
</dbReference>
<keyword evidence="3" id="KW-0731">Sigma factor</keyword>
<dbReference type="AlphaFoldDB" id="A0A8J7WSA1"/>
<evidence type="ECO:0000259" key="6">
    <source>
        <dbReference type="Pfam" id="PF04542"/>
    </source>
</evidence>
<keyword evidence="4" id="KW-0238">DNA-binding</keyword>
<dbReference type="Pfam" id="PF08281">
    <property type="entry name" value="Sigma70_r4_2"/>
    <property type="match status" value="1"/>
</dbReference>
<comment type="similarity">
    <text evidence="1">Belongs to the sigma-70 factor family. ECF subfamily.</text>
</comment>
<dbReference type="NCBIfam" id="TIGR02937">
    <property type="entry name" value="sigma70-ECF"/>
    <property type="match status" value="1"/>
</dbReference>
<dbReference type="InterPro" id="IPR007627">
    <property type="entry name" value="RNA_pol_sigma70_r2"/>
</dbReference>
<dbReference type="GO" id="GO:0016987">
    <property type="term" value="F:sigma factor activity"/>
    <property type="evidence" value="ECO:0007669"/>
    <property type="project" value="UniProtKB-KW"/>
</dbReference>
<keyword evidence="9" id="KW-1185">Reference proteome</keyword>
<evidence type="ECO:0000313" key="8">
    <source>
        <dbReference type="EMBL" id="MBS2966633.1"/>
    </source>
</evidence>
<dbReference type="InterPro" id="IPR013324">
    <property type="entry name" value="RNA_pol_sigma_r3/r4-like"/>
</dbReference>
<feature type="domain" description="RNA polymerase sigma-70 region 2" evidence="6">
    <location>
        <begin position="3"/>
        <end position="54"/>
    </location>
</feature>
<accession>A0A8J7WSA1</accession>
<dbReference type="PANTHER" id="PTHR43133:SF8">
    <property type="entry name" value="RNA POLYMERASE SIGMA FACTOR HI_1459-RELATED"/>
    <property type="match status" value="1"/>
</dbReference>
<reference evidence="8" key="1">
    <citation type="submission" date="2021-04" db="EMBL/GenBank/DDBJ databases">
        <title>Genome based classification of Actinospica acidithermotolerans sp. nov., an actinobacterium isolated from an Indonesian hot spring.</title>
        <authorList>
            <person name="Kusuma A.B."/>
            <person name="Putra K.E."/>
            <person name="Nafisah S."/>
            <person name="Loh J."/>
            <person name="Nouioui I."/>
            <person name="Goodfellow M."/>
        </authorList>
    </citation>
    <scope>NUCLEOTIDE SEQUENCE</scope>
    <source>
        <strain evidence="8">DSM 45618</strain>
    </source>
</reference>
<keyword evidence="5" id="KW-0804">Transcription</keyword>
<dbReference type="GO" id="GO:0003677">
    <property type="term" value="F:DNA binding"/>
    <property type="evidence" value="ECO:0007669"/>
    <property type="project" value="UniProtKB-KW"/>
</dbReference>
<dbReference type="Gene3D" id="1.10.10.10">
    <property type="entry name" value="Winged helix-like DNA-binding domain superfamily/Winged helix DNA-binding domain"/>
    <property type="match status" value="1"/>
</dbReference>
<dbReference type="Pfam" id="PF04542">
    <property type="entry name" value="Sigma70_r2"/>
    <property type="match status" value="1"/>
</dbReference>
<protein>
    <submittedName>
        <fullName evidence="8">Sigma-70 family RNA polymerase sigma factor</fullName>
    </submittedName>
</protein>
<gene>
    <name evidence="8" type="ORF">KGA66_26590</name>
</gene>
<evidence type="ECO:0000256" key="4">
    <source>
        <dbReference type="ARBA" id="ARBA00023125"/>
    </source>
</evidence>
<dbReference type="InterPro" id="IPR036388">
    <property type="entry name" value="WH-like_DNA-bd_sf"/>
</dbReference>
<feature type="domain" description="RNA polymerase sigma factor 70 region 4 type 2" evidence="7">
    <location>
        <begin position="85"/>
        <end position="137"/>
    </location>
</feature>
<dbReference type="SUPFAM" id="SSF88659">
    <property type="entry name" value="Sigma3 and sigma4 domains of RNA polymerase sigma factors"/>
    <property type="match status" value="1"/>
</dbReference>
<dbReference type="SUPFAM" id="SSF88946">
    <property type="entry name" value="Sigma2 domain of RNA polymerase sigma factors"/>
    <property type="match status" value="1"/>
</dbReference>
<sequence length="157" mass="18079">MAAYRMTGNRADAEDLVQDIYIQVSPRWATIESPWTYVTTALAHRAAQAAKRRSTLKNLLVRFIPASREPVPSAERLVELRQDAERVQQAFGRLPERQRRIAVMHYYFEYDPAEIAAELDITRQSVNTQIARVKAKLRKEFRIPTDSPLPLAKEEEA</sequence>
<dbReference type="EMBL" id="JAGSXH010000172">
    <property type="protein sequence ID" value="MBS2966633.1"/>
    <property type="molecule type" value="Genomic_DNA"/>
</dbReference>
<dbReference type="Proteomes" id="UP000677913">
    <property type="component" value="Unassembled WGS sequence"/>
</dbReference>
<dbReference type="CDD" id="cd06171">
    <property type="entry name" value="Sigma70_r4"/>
    <property type="match status" value="1"/>
</dbReference>
<dbReference type="InterPro" id="IPR013325">
    <property type="entry name" value="RNA_pol_sigma_r2"/>
</dbReference>
<dbReference type="GO" id="GO:0006352">
    <property type="term" value="P:DNA-templated transcription initiation"/>
    <property type="evidence" value="ECO:0007669"/>
    <property type="project" value="InterPro"/>
</dbReference>
<evidence type="ECO:0000313" key="9">
    <source>
        <dbReference type="Proteomes" id="UP000677913"/>
    </source>
</evidence>
<name>A0A8J7WSA1_9ACTN</name>
<keyword evidence="2" id="KW-0805">Transcription regulation</keyword>
<evidence type="ECO:0000256" key="5">
    <source>
        <dbReference type="ARBA" id="ARBA00023163"/>
    </source>
</evidence>
<dbReference type="InterPro" id="IPR014284">
    <property type="entry name" value="RNA_pol_sigma-70_dom"/>
</dbReference>
<proteinExistence type="inferred from homology"/>
<comment type="caution">
    <text evidence="8">The sequence shown here is derived from an EMBL/GenBank/DDBJ whole genome shotgun (WGS) entry which is preliminary data.</text>
</comment>
<dbReference type="InterPro" id="IPR039425">
    <property type="entry name" value="RNA_pol_sigma-70-like"/>
</dbReference>
<dbReference type="PANTHER" id="PTHR43133">
    <property type="entry name" value="RNA POLYMERASE ECF-TYPE SIGMA FACTO"/>
    <property type="match status" value="1"/>
</dbReference>
<evidence type="ECO:0000256" key="1">
    <source>
        <dbReference type="ARBA" id="ARBA00010641"/>
    </source>
</evidence>
<dbReference type="InterPro" id="IPR013249">
    <property type="entry name" value="RNA_pol_sigma70_r4_t2"/>
</dbReference>
<evidence type="ECO:0000256" key="3">
    <source>
        <dbReference type="ARBA" id="ARBA00023082"/>
    </source>
</evidence>
<evidence type="ECO:0000259" key="7">
    <source>
        <dbReference type="Pfam" id="PF08281"/>
    </source>
</evidence>